<keyword evidence="1" id="KW-0812">Transmembrane</keyword>
<sequence>MAWTVWIPLLVAILAAALAFASGTLIERSKRRHSLRNEAYAEYLSAVARSVSANPPDRHKVLADAALAKCKIVIHGSDKVIQALKAFELSGAVTSSEQGQDRLISLVMEMRGDSKITRNDLRALLLGEHP</sequence>
<dbReference type="AlphaFoldDB" id="A0A7G7XHY4"/>
<reference evidence="3" key="1">
    <citation type="journal article" date="2020" name="Microbiol. Resour. Announc.">
        <title>Complete genome sequences of four natural Pseudomonas isolates that catabolize a wide range of aromatic compounds relevant to lignin valorization.</title>
        <authorList>
            <person name="Hatmaker E.A."/>
            <person name="Presley G."/>
            <person name="Cannon O."/>
            <person name="Guss A.M."/>
            <person name="Elkins J.G."/>
        </authorList>
    </citation>
    <scope>NUCLEOTIDE SEQUENCE [LARGE SCALE GENOMIC DNA]</scope>
    <source>
        <strain evidence="3">H1F5C</strain>
    </source>
</reference>
<organism evidence="2 3">
    <name type="scientific">Pseudomonas protegens</name>
    <dbReference type="NCBI Taxonomy" id="380021"/>
    <lineage>
        <taxon>Bacteria</taxon>
        <taxon>Pseudomonadati</taxon>
        <taxon>Pseudomonadota</taxon>
        <taxon>Gammaproteobacteria</taxon>
        <taxon>Pseudomonadales</taxon>
        <taxon>Pseudomonadaceae</taxon>
        <taxon>Pseudomonas</taxon>
    </lineage>
</organism>
<evidence type="ECO:0000256" key="1">
    <source>
        <dbReference type="SAM" id="Phobius"/>
    </source>
</evidence>
<accession>A0A7G7XHY4</accession>
<protein>
    <recommendedName>
        <fullName evidence="4">DUF2489 domain-containing protein</fullName>
    </recommendedName>
</protein>
<evidence type="ECO:0008006" key="4">
    <source>
        <dbReference type="Google" id="ProtNLM"/>
    </source>
</evidence>
<dbReference type="Proteomes" id="UP000515277">
    <property type="component" value="Chromosome"/>
</dbReference>
<keyword evidence="1" id="KW-0472">Membrane</keyword>
<proteinExistence type="predicted"/>
<name>A0A7G7XHY4_9PSED</name>
<keyword evidence="1" id="KW-1133">Transmembrane helix</keyword>
<evidence type="ECO:0000313" key="2">
    <source>
        <dbReference type="EMBL" id="QNH79579.1"/>
    </source>
</evidence>
<gene>
    <name evidence="2" type="ORF">GGI48_10550</name>
</gene>
<feature type="transmembrane region" description="Helical" evidence="1">
    <location>
        <begin position="6"/>
        <end position="26"/>
    </location>
</feature>
<dbReference type="EMBL" id="CP060201">
    <property type="protein sequence ID" value="QNH79579.1"/>
    <property type="molecule type" value="Genomic_DNA"/>
</dbReference>
<dbReference type="RefSeq" id="WP_179598195.1">
    <property type="nucleotide sequence ID" value="NZ_CP060201.1"/>
</dbReference>
<evidence type="ECO:0000313" key="3">
    <source>
        <dbReference type="Proteomes" id="UP000515277"/>
    </source>
</evidence>